<sequence length="186" mass="20487">MSSVAPTRDVFQLLSALVAKIEQREARMQAVFDQRLQGLQDEVGRLQQRVNGIVDGAQARITEEAREALRPVAAEYGHAVSAVSGQLKGAGRMVWSWFAVAGATLLVAALAGWAVLGYYQRELTQARDELERYENAVPVVRAFYNSDAVLCEERLCVNVDSKSPARGERGRYRPVLPRSAQEAAAR</sequence>
<evidence type="ECO:0000256" key="2">
    <source>
        <dbReference type="SAM" id="Phobius"/>
    </source>
</evidence>
<organism evidence="3 4">
    <name type="scientific">Marilutibacter maris</name>
    <dbReference type="NCBI Taxonomy" id="1605891"/>
    <lineage>
        <taxon>Bacteria</taxon>
        <taxon>Pseudomonadati</taxon>
        <taxon>Pseudomonadota</taxon>
        <taxon>Gammaproteobacteria</taxon>
        <taxon>Lysobacterales</taxon>
        <taxon>Lysobacteraceae</taxon>
        <taxon>Marilutibacter</taxon>
    </lineage>
</organism>
<evidence type="ECO:0000313" key="3">
    <source>
        <dbReference type="EMBL" id="AWV05769.1"/>
    </source>
</evidence>
<evidence type="ECO:0008006" key="5">
    <source>
        <dbReference type="Google" id="ProtNLM"/>
    </source>
</evidence>
<accession>A0A2U9T8F3</accession>
<keyword evidence="4" id="KW-1185">Reference proteome</keyword>
<dbReference type="EMBL" id="CP029843">
    <property type="protein sequence ID" value="AWV05769.1"/>
    <property type="molecule type" value="Genomic_DNA"/>
</dbReference>
<feature type="region of interest" description="Disordered" evidence="1">
    <location>
        <begin position="163"/>
        <end position="186"/>
    </location>
</feature>
<keyword evidence="2" id="KW-0812">Transmembrane</keyword>
<evidence type="ECO:0000256" key="1">
    <source>
        <dbReference type="SAM" id="MobiDB-lite"/>
    </source>
</evidence>
<keyword evidence="2" id="KW-1133">Transmembrane helix</keyword>
<proteinExistence type="predicted"/>
<dbReference type="RefSeq" id="WP_111264944.1">
    <property type="nucleotide sequence ID" value="NZ_CP029843.1"/>
</dbReference>
<evidence type="ECO:0000313" key="4">
    <source>
        <dbReference type="Proteomes" id="UP000249447"/>
    </source>
</evidence>
<gene>
    <name evidence="3" type="ORF">C9I47_0043</name>
</gene>
<dbReference type="Proteomes" id="UP000249447">
    <property type="component" value="Chromosome"/>
</dbReference>
<name>A0A2U9T8F3_9GAMM</name>
<dbReference type="AlphaFoldDB" id="A0A2U9T8F3"/>
<feature type="transmembrane region" description="Helical" evidence="2">
    <location>
        <begin position="94"/>
        <end position="119"/>
    </location>
</feature>
<dbReference type="OrthoDB" id="5953974at2"/>
<protein>
    <recommendedName>
        <fullName evidence="5">Relaxation protein</fullName>
    </recommendedName>
</protein>
<dbReference type="KEGG" id="lmb:C9I47_0043"/>
<keyword evidence="2" id="KW-0472">Membrane</keyword>
<reference evidence="3 4" key="1">
    <citation type="submission" date="2018-05" db="EMBL/GenBank/DDBJ databases">
        <title>The complete genome of Lysobacter maris HZ9B, a marine bacterium antagonistic against terrestrial plant pathogens.</title>
        <authorList>
            <person name="Zhang X.-Q."/>
        </authorList>
    </citation>
    <scope>NUCLEOTIDE SEQUENCE [LARGE SCALE GENOMIC DNA]</scope>
    <source>
        <strain evidence="3 4">HZ9B</strain>
    </source>
</reference>